<gene>
    <name evidence="1" type="ORF">COI65_27960</name>
</gene>
<dbReference type="NCBIfam" id="NF041643">
    <property type="entry name" value="EAxFAS_anti"/>
    <property type="match status" value="1"/>
</dbReference>
<comment type="caution">
    <text evidence="1">The sequence shown here is derived from an EMBL/GenBank/DDBJ whole genome shotgun (WGS) entry which is preliminary data.</text>
</comment>
<dbReference type="AlphaFoldDB" id="A0A2B5K9M5"/>
<proteinExistence type="predicted"/>
<organism evidence="1 2">
    <name type="scientific">Bacillus wiedmannii</name>
    <dbReference type="NCBI Taxonomy" id="1890302"/>
    <lineage>
        <taxon>Bacteria</taxon>
        <taxon>Bacillati</taxon>
        <taxon>Bacillota</taxon>
        <taxon>Bacilli</taxon>
        <taxon>Bacillales</taxon>
        <taxon>Bacillaceae</taxon>
        <taxon>Bacillus</taxon>
        <taxon>Bacillus cereus group</taxon>
    </lineage>
</organism>
<protein>
    <submittedName>
        <fullName evidence="1">Uncharacterized protein</fullName>
    </submittedName>
</protein>
<dbReference type="EMBL" id="NUUQ01000071">
    <property type="protein sequence ID" value="PHG56063.1"/>
    <property type="molecule type" value="Genomic_DNA"/>
</dbReference>
<accession>A0A2B5K9M5</accession>
<evidence type="ECO:0000313" key="2">
    <source>
        <dbReference type="Proteomes" id="UP000222503"/>
    </source>
</evidence>
<sequence length="71" mass="8131">MRRASRWNRIYLKAEAARSESQGIGALDLEVLFASSERANVTQLLPSLKHKIPCYLARDFIIVILPFFPLK</sequence>
<name>A0A2B5K9M5_9BACI</name>
<evidence type="ECO:0000313" key="1">
    <source>
        <dbReference type="EMBL" id="PHG56063.1"/>
    </source>
</evidence>
<dbReference type="Proteomes" id="UP000222503">
    <property type="component" value="Unassembled WGS sequence"/>
</dbReference>
<reference evidence="1 2" key="1">
    <citation type="submission" date="2017-09" db="EMBL/GenBank/DDBJ databases">
        <title>Large-scale bioinformatics analysis of Bacillus genomes uncovers conserved roles of natural products in bacterial physiology.</title>
        <authorList>
            <consortium name="Agbiome Team Llc"/>
            <person name="Bleich R.M."/>
            <person name="Grubbs K.J."/>
            <person name="Santa Maria K.C."/>
            <person name="Allen S.E."/>
            <person name="Farag S."/>
            <person name="Shank E.A."/>
            <person name="Bowers A."/>
        </authorList>
    </citation>
    <scope>NUCLEOTIDE SEQUENCE [LARGE SCALE GENOMIC DNA]</scope>
    <source>
        <strain evidence="1 2">AFS029838</strain>
    </source>
</reference>